<sequence>MSRSIKQASLALGFVLLLMGRAADAEYLKTFEGWKVYNSSCILCHGPQGRGDGSLAKKLRINAADFRARRQKLDGMSDQALLDEIKGGRGHLRDMPKWRDIYPDTQLLAAVSYIRYLAGSSHPLEADPIEGQQYYQLYCIACHGQNGKGEGFMTSLLEIQPADHTNPARMDRLSNQQLAAIIKSGKGMMPAWKGILSDHEISELVTYIRLLSHPGGR</sequence>
<evidence type="ECO:0000313" key="9">
    <source>
        <dbReference type="EMBL" id="NEX23518.1"/>
    </source>
</evidence>
<evidence type="ECO:0000256" key="3">
    <source>
        <dbReference type="ARBA" id="ARBA00022723"/>
    </source>
</evidence>
<evidence type="ECO:0000313" key="10">
    <source>
        <dbReference type="Proteomes" id="UP000471640"/>
    </source>
</evidence>
<keyword evidence="1" id="KW-0813">Transport</keyword>
<keyword evidence="10" id="KW-1185">Reference proteome</keyword>
<dbReference type="PRINTS" id="PR00605">
    <property type="entry name" value="CYTCHROMECIC"/>
</dbReference>
<reference evidence="9 10" key="2">
    <citation type="submission" date="2020-02" db="EMBL/GenBank/DDBJ databases">
        <title>Genome sequences of Thiorhodococcus mannitoliphagus and Thiorhodococcus minor, purple sulfur photosynthetic bacteria in the gammaproteobacterial family, Chromatiaceae.</title>
        <authorList>
            <person name="Aviles F.A."/>
            <person name="Meyer T.E."/>
            <person name="Kyndt J.A."/>
        </authorList>
    </citation>
    <scope>NUCLEOTIDE SEQUENCE [LARGE SCALE GENOMIC DNA]</scope>
    <source>
        <strain evidence="9 10">DSM 18266</strain>
    </source>
</reference>
<keyword evidence="3 6" id="KW-0479">Metal-binding</keyword>
<dbReference type="PROSITE" id="PS51007">
    <property type="entry name" value="CYTC"/>
    <property type="match status" value="2"/>
</dbReference>
<comment type="caution">
    <text evidence="9">The sequence shown here is derived from an EMBL/GenBank/DDBJ whole genome shotgun (WGS) entry which is preliminary data.</text>
</comment>
<feature type="chain" id="PRO_5027002949" evidence="7">
    <location>
        <begin position="26"/>
        <end position="217"/>
    </location>
</feature>
<dbReference type="Gene3D" id="1.10.760.10">
    <property type="entry name" value="Cytochrome c-like domain"/>
    <property type="match status" value="2"/>
</dbReference>
<name>A0A6P1DZ57_9GAMM</name>
<protein>
    <submittedName>
        <fullName evidence="9">C-type cytochrome</fullName>
    </submittedName>
</protein>
<evidence type="ECO:0000256" key="5">
    <source>
        <dbReference type="ARBA" id="ARBA00023004"/>
    </source>
</evidence>
<feature type="domain" description="Cytochrome c" evidence="8">
    <location>
        <begin position="28"/>
        <end position="118"/>
    </location>
</feature>
<dbReference type="PANTHER" id="PTHR33751:SF1">
    <property type="entry name" value="CBB3-TYPE CYTOCHROME C OXIDASE SUBUNIT FIXP"/>
    <property type="match status" value="1"/>
</dbReference>
<organism evidence="9 10">
    <name type="scientific">Thiorhodococcus mannitoliphagus</name>
    <dbReference type="NCBI Taxonomy" id="329406"/>
    <lineage>
        <taxon>Bacteria</taxon>
        <taxon>Pseudomonadati</taxon>
        <taxon>Pseudomonadota</taxon>
        <taxon>Gammaproteobacteria</taxon>
        <taxon>Chromatiales</taxon>
        <taxon>Chromatiaceae</taxon>
        <taxon>Thiorhodococcus</taxon>
    </lineage>
</organism>
<proteinExistence type="predicted"/>
<dbReference type="Proteomes" id="UP000471640">
    <property type="component" value="Unassembled WGS sequence"/>
</dbReference>
<dbReference type="InterPro" id="IPR036909">
    <property type="entry name" value="Cyt_c-like_dom_sf"/>
</dbReference>
<evidence type="ECO:0000256" key="7">
    <source>
        <dbReference type="SAM" id="SignalP"/>
    </source>
</evidence>
<keyword evidence="4" id="KW-0249">Electron transport</keyword>
<dbReference type="SUPFAM" id="SSF46626">
    <property type="entry name" value="Cytochrome c"/>
    <property type="match status" value="2"/>
</dbReference>
<dbReference type="Pfam" id="PF13442">
    <property type="entry name" value="Cytochrome_CBB3"/>
    <property type="match status" value="2"/>
</dbReference>
<dbReference type="RefSeq" id="WP_164656948.1">
    <property type="nucleotide sequence ID" value="NZ_JAAIJR010000223.1"/>
</dbReference>
<keyword evidence="7" id="KW-0732">Signal</keyword>
<dbReference type="GO" id="GO:0020037">
    <property type="term" value="F:heme binding"/>
    <property type="evidence" value="ECO:0007669"/>
    <property type="project" value="InterPro"/>
</dbReference>
<evidence type="ECO:0000256" key="6">
    <source>
        <dbReference type="PROSITE-ProRule" id="PRU00433"/>
    </source>
</evidence>
<dbReference type="AlphaFoldDB" id="A0A6P1DZ57"/>
<evidence type="ECO:0000256" key="2">
    <source>
        <dbReference type="ARBA" id="ARBA00022617"/>
    </source>
</evidence>
<feature type="signal peptide" evidence="7">
    <location>
        <begin position="1"/>
        <end position="25"/>
    </location>
</feature>
<evidence type="ECO:0000259" key="8">
    <source>
        <dbReference type="PROSITE" id="PS51007"/>
    </source>
</evidence>
<evidence type="ECO:0000256" key="4">
    <source>
        <dbReference type="ARBA" id="ARBA00022982"/>
    </source>
</evidence>
<dbReference type="GO" id="GO:0009055">
    <property type="term" value="F:electron transfer activity"/>
    <property type="evidence" value="ECO:0007669"/>
    <property type="project" value="InterPro"/>
</dbReference>
<dbReference type="EMBL" id="JAAIJR010000223">
    <property type="protein sequence ID" value="NEX23518.1"/>
    <property type="molecule type" value="Genomic_DNA"/>
</dbReference>
<dbReference type="InterPro" id="IPR009056">
    <property type="entry name" value="Cyt_c-like_dom"/>
</dbReference>
<dbReference type="GO" id="GO:0005506">
    <property type="term" value="F:iron ion binding"/>
    <property type="evidence" value="ECO:0007669"/>
    <property type="project" value="InterPro"/>
</dbReference>
<dbReference type="InterPro" id="IPR008168">
    <property type="entry name" value="Cyt_C_IC"/>
</dbReference>
<evidence type="ECO:0000256" key="1">
    <source>
        <dbReference type="ARBA" id="ARBA00022448"/>
    </source>
</evidence>
<dbReference type="PANTHER" id="PTHR33751">
    <property type="entry name" value="CBB3-TYPE CYTOCHROME C OXIDASE SUBUNIT FIXP"/>
    <property type="match status" value="1"/>
</dbReference>
<accession>A0A6P1DZ57</accession>
<keyword evidence="5 6" id="KW-0408">Iron</keyword>
<gene>
    <name evidence="9" type="ORF">G3480_25095</name>
</gene>
<dbReference type="InterPro" id="IPR050597">
    <property type="entry name" value="Cytochrome_c_Oxidase_Subunit"/>
</dbReference>
<reference evidence="10" key="1">
    <citation type="journal article" date="2020" name="Microbiol. Resour. Announc.">
        <title>Draft Genome Sequences of Thiorhodococcus mannitoliphagus and Thiorhodococcus minor, Purple Sulfur Photosynthetic Bacteria in the Gammaproteobacterial Family Chromatiaceae.</title>
        <authorList>
            <person name="Aviles F.A."/>
            <person name="Meyer T.E."/>
            <person name="Kyndt J.A."/>
        </authorList>
    </citation>
    <scope>NUCLEOTIDE SEQUENCE [LARGE SCALE GENOMIC DNA]</scope>
    <source>
        <strain evidence="10">DSM 18266</strain>
    </source>
</reference>
<feature type="domain" description="Cytochrome c" evidence="8">
    <location>
        <begin position="126"/>
        <end position="212"/>
    </location>
</feature>
<keyword evidence="2 6" id="KW-0349">Heme</keyword>